<reference evidence="1" key="1">
    <citation type="submission" date="2023-05" db="EMBL/GenBank/DDBJ databases">
        <title>Comparative genomics of Bacillaceae isolates and their secondary metabolite potential.</title>
        <authorList>
            <person name="Song L."/>
            <person name="Nielsen L.J."/>
            <person name="Mohite O."/>
            <person name="Xu X."/>
            <person name="Weber T."/>
            <person name="Kovacs A.T."/>
        </authorList>
    </citation>
    <scope>NUCLEOTIDE SEQUENCE</scope>
    <source>
        <strain evidence="1">B2_4</strain>
    </source>
</reference>
<protein>
    <submittedName>
        <fullName evidence="1">Uncharacterized protein</fullName>
    </submittedName>
</protein>
<dbReference type="AlphaFoldDB" id="A0AA95IAS0"/>
<evidence type="ECO:0000313" key="1">
    <source>
        <dbReference type="EMBL" id="WHX48498.1"/>
    </source>
</evidence>
<dbReference type="RefSeq" id="WP_283925868.1">
    <property type="nucleotide sequence ID" value="NZ_CP126084.1"/>
</dbReference>
<gene>
    <name evidence="1" type="ORF">QNH46_20895</name>
</gene>
<proteinExistence type="predicted"/>
<accession>A0AA95IAS0</accession>
<dbReference type="Proteomes" id="UP001177943">
    <property type="component" value="Chromosome"/>
</dbReference>
<dbReference type="KEGG" id="pwn:QNH46_20895"/>
<sequence length="93" mass="9729">MKITLDPMQKDSISSHFNVEINAVEISPEEMQHIDGGSLERPIVTTLAVGEEGDGPIMTTLALGEEDGGPIATTLALGEEGSATTLALGEECF</sequence>
<name>A0AA95IAS0_9BACL</name>
<organism evidence="1 2">
    <name type="scientific">Paenibacillus woosongensis</name>
    <dbReference type="NCBI Taxonomy" id="307580"/>
    <lineage>
        <taxon>Bacteria</taxon>
        <taxon>Bacillati</taxon>
        <taxon>Bacillota</taxon>
        <taxon>Bacilli</taxon>
        <taxon>Bacillales</taxon>
        <taxon>Paenibacillaceae</taxon>
        <taxon>Paenibacillus</taxon>
    </lineage>
</organism>
<evidence type="ECO:0000313" key="2">
    <source>
        <dbReference type="Proteomes" id="UP001177943"/>
    </source>
</evidence>
<dbReference type="EMBL" id="CP126084">
    <property type="protein sequence ID" value="WHX48498.1"/>
    <property type="molecule type" value="Genomic_DNA"/>
</dbReference>